<dbReference type="InterPro" id="IPR036305">
    <property type="entry name" value="RGS_sf"/>
</dbReference>
<evidence type="ECO:0000313" key="5">
    <source>
        <dbReference type="EMBL" id="KAJ3433433.1"/>
    </source>
</evidence>
<dbReference type="PROSITE" id="PS51419">
    <property type="entry name" value="RAB"/>
    <property type="match status" value="1"/>
</dbReference>
<dbReference type="InterPro" id="IPR036770">
    <property type="entry name" value="Ankyrin_rpt-contain_sf"/>
</dbReference>
<feature type="compositionally biased region" description="Low complexity" evidence="3">
    <location>
        <begin position="1133"/>
        <end position="1156"/>
    </location>
</feature>
<sequence>METQHSYYQKLLKEEVHLITNFKSSKKLHTFLLTHSSVYLVAHKKQKQRTFSPKSKKKRSITDHGQMKVENAPLLTLKELNGNGHHLFDLKAIESLTRFTLILKFPNTNTDLMIETNQSEHIIEKVYTQIRRITIGQPSDQEVRFVLAPPKRKQRLEKAISRIKRKREIRPGHGYEDCYKACCTKNGLSYDEKFLQNLRRILKSSRRITFNQISLSNHATATSSKGKKEEKYGAGSGSGDLDNEDGGLSMPLIGVTRDRCFSFDQELIRHINSHKNYNLSAIFQALKHNTWFYGLCVHDFKKKELLPLVCELLSENKTISVLILSGVGLSGDSLGELAVKILDNPSSRINSIDVSNNPNANERSVASFIEKLSQRRKRPMKNLSLRGLSMTKSLPTLLIDGLTNSMNFSNLTTLDLSGNKLGKSGTAAFVEFYKWILNANTPKSRSNGKGKSTRGGKMESLKQENENDHLKKNKLGTLILADTEIMATPLLREICNNGFHSLKHLDLSGNKLCQDDFELLGKLIEKSFILRILRMSRCHITARPSLETLTNSIKRAKKISHFTLDLSGNNLGQGGANLLALSLYNSNILESLLIANCGFNNRAVSLIIASFLNNPYLRILNLANNIKRNEDASLTCVELSYLLQKRALRLQHLDISGDGKNYLIKGSYLNTVFETLIGNKYLKSLDVSGNNFQNAELNLFFDFLTKNQSLNRLKCNNNNFTITEIDKFYKSIEKNSSLFVLPELIPNLEKLLKKKRHNDQKKLINSIKKKLIKNRDTFERTQANENLRKLKLLESMGKKILNKSNGSSNNNSNSNSNNTLSNKDQLEKQQKIKNLLYLKNRMTVTRSHFSTVKPNLTNLNNRGFNNNNNNNNNNSNHNNHNNNNNNQQMKFPFDKRLSVVNLSSTLRRASQKKRKTQRNLSRFSQKLGTLQYKPDNSNEMNKFLNIIEEKTKKKLFLFPEFNNDNKKNDKNNKDDENNKNKEKEEEELIKLELEKRKQIMTAQTIQMNDNLIKLIQKKDFQIIKKLFHKEKLKINMINPKDNRTLIHYVCHWGNPEMLSFLLSIDGAQEFVNLKDNYGKSPLHYLMERGNNLDCVQLLSDFEIEWDVVDSTGMNPLQTLIYGYVGKDFDHSNNNRNNSNSKKAKKQNLNGNKQINDQNNNYKTMIELFEYLIQKGSNYNSMDFKGNTVLHVAASNGLSRIVIILCNLENLLINITDSKGKTAILKASRNGYHEIVKHLLNFGADPNILDNNRQSALDLARIYEQTKCINLLEKYNESQSEFIQENIEMIELETERERERRDKIIDNNNNSNNNNNNNNNNNDDDDENNNEKLHSRVDIKIPFKIKGIVENFSEARTFNVCLLGPHRAGKTKLIDRLIFRNYFSQYVQGLENKYKKFIIIEGKEMLLNINDVSGEDIYEIFLEKWIKDSDGFVLNYSIDQDIKWFDQIENFYLKKISRVKNKKISQIPFIIVSNKNDLINEKRYKKNSKLLNDKGKQLAIKYNRPFIETSAKNNMNINQSFVEIIKIMYNLEHREKLIQKEYKLQKEKEKKESQFKLKKREERKIKRERQRRLSRKRSKQLNYFRQQQRQEQNKQKPDNGKGKGKGKGKEEKVGREQEEKKNNKTKKKNEKKNPKRHKKTKSKFGRVFKKKKSKPTNLDLGDNNNDEELLFTFNEILEDEVLFAIFEQYLKDQYAEENLLFYKEVNKFKKIDSEENGLIVLCARQIFKDYISNVSEFEVNIEGHVRKDIYQDVKQNNFGLDMFDKALKSVVAILSTDSYYGFMESPYIERIYQLL</sequence>
<keyword evidence="1" id="KW-0040">ANK repeat</keyword>
<proteinExistence type="predicted"/>
<dbReference type="SUPFAM" id="SSF48097">
    <property type="entry name" value="Regulator of G-protein signaling, RGS"/>
    <property type="match status" value="1"/>
</dbReference>
<feature type="region of interest" description="Disordered" evidence="3">
    <location>
        <begin position="1302"/>
        <end position="1329"/>
    </location>
</feature>
<feature type="coiled-coil region" evidence="2">
    <location>
        <begin position="899"/>
        <end position="926"/>
    </location>
</feature>
<feature type="compositionally biased region" description="Low complexity" evidence="3">
    <location>
        <begin position="802"/>
        <end position="822"/>
    </location>
</feature>
<dbReference type="GO" id="GO:0003924">
    <property type="term" value="F:GTPase activity"/>
    <property type="evidence" value="ECO:0007669"/>
    <property type="project" value="InterPro"/>
</dbReference>
<feature type="repeat" description="ANK" evidence="1">
    <location>
        <begin position="1218"/>
        <end position="1250"/>
    </location>
</feature>
<dbReference type="PROSITE" id="PS50297">
    <property type="entry name" value="ANK_REP_REGION"/>
    <property type="match status" value="1"/>
</dbReference>
<feature type="compositionally biased region" description="Basic and acidic residues" evidence="3">
    <location>
        <begin position="1590"/>
        <end position="1621"/>
    </location>
</feature>
<dbReference type="SMART" id="SM00368">
    <property type="entry name" value="LRR_RI"/>
    <property type="match status" value="3"/>
</dbReference>
<evidence type="ECO:0000256" key="2">
    <source>
        <dbReference type="SAM" id="Coils"/>
    </source>
</evidence>
<reference evidence="5" key="1">
    <citation type="submission" date="2022-08" db="EMBL/GenBank/DDBJ databases">
        <title>Novel sulphate-reducing endosymbionts in the free-living metamonad Anaeramoeba.</title>
        <authorList>
            <person name="Jerlstrom-Hultqvist J."/>
            <person name="Cepicka I."/>
            <person name="Gallot-Lavallee L."/>
            <person name="Salas-Leiva D."/>
            <person name="Curtis B.A."/>
            <person name="Zahonova K."/>
            <person name="Pipaliya S."/>
            <person name="Dacks J."/>
            <person name="Roger A.J."/>
        </authorList>
    </citation>
    <scope>NUCLEOTIDE SEQUENCE</scope>
    <source>
        <strain evidence="5">Busselton2</strain>
    </source>
</reference>
<feature type="compositionally biased region" description="Basic residues" evidence="3">
    <location>
        <begin position="1565"/>
        <end position="1578"/>
    </location>
</feature>
<feature type="compositionally biased region" description="Basic and acidic residues" evidence="3">
    <location>
        <begin position="1547"/>
        <end position="1564"/>
    </location>
</feature>
<feature type="region of interest" description="Disordered" evidence="3">
    <location>
        <begin position="1547"/>
        <end position="1660"/>
    </location>
</feature>
<dbReference type="PRINTS" id="PR00449">
    <property type="entry name" value="RASTRNSFRMNG"/>
</dbReference>
<dbReference type="InterPro" id="IPR002110">
    <property type="entry name" value="Ankyrin_rpt"/>
</dbReference>
<feature type="compositionally biased region" description="Low complexity" evidence="3">
    <location>
        <begin position="1305"/>
        <end position="1320"/>
    </location>
</feature>
<dbReference type="SMART" id="SM00315">
    <property type="entry name" value="RGS"/>
    <property type="match status" value="1"/>
</dbReference>
<dbReference type="InterPro" id="IPR027417">
    <property type="entry name" value="P-loop_NTPase"/>
</dbReference>
<dbReference type="SMART" id="SM00173">
    <property type="entry name" value="RAS"/>
    <property type="match status" value="1"/>
</dbReference>
<dbReference type="SUPFAM" id="SSF52047">
    <property type="entry name" value="RNI-like"/>
    <property type="match status" value="2"/>
</dbReference>
<evidence type="ECO:0000313" key="6">
    <source>
        <dbReference type="Proteomes" id="UP001146793"/>
    </source>
</evidence>
<dbReference type="Pfam" id="PF00071">
    <property type="entry name" value="Ras"/>
    <property type="match status" value="1"/>
</dbReference>
<name>A0AAV7YUF0_9EUKA</name>
<dbReference type="PROSITE" id="PS51421">
    <property type="entry name" value="RAS"/>
    <property type="match status" value="1"/>
</dbReference>
<evidence type="ECO:0000259" key="4">
    <source>
        <dbReference type="PROSITE" id="PS50132"/>
    </source>
</evidence>
<dbReference type="PANTHER" id="PTHR24118:SF100">
    <property type="entry name" value="FYVE-TYPE DOMAIN-CONTAINING PROTEIN"/>
    <property type="match status" value="1"/>
</dbReference>
<feature type="compositionally biased region" description="Basic and acidic residues" evidence="3">
    <location>
        <begin position="963"/>
        <end position="984"/>
    </location>
</feature>
<dbReference type="SUPFAM" id="SSF48403">
    <property type="entry name" value="Ankyrin repeat"/>
    <property type="match status" value="1"/>
</dbReference>
<dbReference type="Gene3D" id="1.25.40.20">
    <property type="entry name" value="Ankyrin repeat-containing domain"/>
    <property type="match status" value="2"/>
</dbReference>
<feature type="region of interest" description="Disordered" evidence="3">
    <location>
        <begin position="1131"/>
        <end position="1156"/>
    </location>
</feature>
<dbReference type="SUPFAM" id="SSF52540">
    <property type="entry name" value="P-loop containing nucleoside triphosphate hydrolases"/>
    <property type="match status" value="1"/>
</dbReference>
<gene>
    <name evidence="5" type="ORF">M0812_22391</name>
</gene>
<feature type="domain" description="RGS" evidence="4">
    <location>
        <begin position="1671"/>
        <end position="1791"/>
    </location>
</feature>
<evidence type="ECO:0000256" key="3">
    <source>
        <dbReference type="SAM" id="MobiDB-lite"/>
    </source>
</evidence>
<feature type="compositionally biased region" description="Low complexity" evidence="3">
    <location>
        <begin position="855"/>
        <end position="886"/>
    </location>
</feature>
<dbReference type="Gene3D" id="3.80.10.10">
    <property type="entry name" value="Ribonuclease Inhibitor"/>
    <property type="match status" value="1"/>
</dbReference>
<dbReference type="InterPro" id="IPR044926">
    <property type="entry name" value="RGS_subdomain_2"/>
</dbReference>
<dbReference type="Gene3D" id="3.40.50.300">
    <property type="entry name" value="P-loop containing nucleotide triphosphate hydrolases"/>
    <property type="match status" value="1"/>
</dbReference>
<feature type="compositionally biased region" description="Basic residues" evidence="3">
    <location>
        <begin position="1622"/>
        <end position="1653"/>
    </location>
</feature>
<dbReference type="Proteomes" id="UP001146793">
    <property type="component" value="Unassembled WGS sequence"/>
</dbReference>
<feature type="region of interest" description="Disordered" evidence="3">
    <location>
        <begin position="851"/>
        <end position="889"/>
    </location>
</feature>
<organism evidence="5 6">
    <name type="scientific">Anaeramoeba flamelloides</name>
    <dbReference type="NCBI Taxonomy" id="1746091"/>
    <lineage>
        <taxon>Eukaryota</taxon>
        <taxon>Metamonada</taxon>
        <taxon>Anaeramoebidae</taxon>
        <taxon>Anaeramoeba</taxon>
    </lineage>
</organism>
<accession>A0AAV7YUF0</accession>
<dbReference type="InterPro" id="IPR032675">
    <property type="entry name" value="LRR_dom_sf"/>
</dbReference>
<dbReference type="Gene3D" id="1.10.167.10">
    <property type="entry name" value="Regulator of G-protein Signalling 4, domain 2"/>
    <property type="match status" value="1"/>
</dbReference>
<dbReference type="PROSITE" id="PS50088">
    <property type="entry name" value="ANK_REPEAT"/>
    <property type="match status" value="1"/>
</dbReference>
<dbReference type="Pfam" id="PF12796">
    <property type="entry name" value="Ank_2"/>
    <property type="match status" value="2"/>
</dbReference>
<dbReference type="InterPro" id="IPR001611">
    <property type="entry name" value="Leu-rich_rpt"/>
</dbReference>
<feature type="compositionally biased region" description="Basic and acidic residues" evidence="3">
    <location>
        <begin position="456"/>
        <end position="467"/>
    </location>
</feature>
<dbReference type="InterPro" id="IPR001806">
    <property type="entry name" value="Small_GTPase"/>
</dbReference>
<dbReference type="CDD" id="cd07440">
    <property type="entry name" value="RGS"/>
    <property type="match status" value="1"/>
</dbReference>
<feature type="region of interest" description="Disordered" evidence="3">
    <location>
        <begin position="444"/>
        <end position="467"/>
    </location>
</feature>
<dbReference type="Pfam" id="PF00615">
    <property type="entry name" value="RGS"/>
    <property type="match status" value="1"/>
</dbReference>
<protein>
    <submittedName>
        <fullName evidence="5">Molting protein mlt-4</fullName>
    </submittedName>
</protein>
<dbReference type="InterPro" id="IPR016137">
    <property type="entry name" value="RGS"/>
</dbReference>
<feature type="region of interest" description="Disordered" evidence="3">
    <location>
        <begin position="961"/>
        <end position="984"/>
    </location>
</feature>
<dbReference type="EMBL" id="JANTQA010000047">
    <property type="protein sequence ID" value="KAJ3433433.1"/>
    <property type="molecule type" value="Genomic_DNA"/>
</dbReference>
<feature type="region of interest" description="Disordered" evidence="3">
    <location>
        <begin position="219"/>
        <end position="242"/>
    </location>
</feature>
<dbReference type="SMART" id="SM00248">
    <property type="entry name" value="ANK"/>
    <property type="match status" value="5"/>
</dbReference>
<dbReference type="Pfam" id="PF13516">
    <property type="entry name" value="LRR_6"/>
    <property type="match status" value="2"/>
</dbReference>
<dbReference type="GO" id="GO:0005525">
    <property type="term" value="F:GTP binding"/>
    <property type="evidence" value="ECO:0007669"/>
    <property type="project" value="InterPro"/>
</dbReference>
<dbReference type="PROSITE" id="PS50132">
    <property type="entry name" value="RGS"/>
    <property type="match status" value="1"/>
</dbReference>
<comment type="caution">
    <text evidence="5">The sequence shown here is derived from an EMBL/GenBank/DDBJ whole genome shotgun (WGS) entry which is preliminary data.</text>
</comment>
<evidence type="ECO:0000256" key="1">
    <source>
        <dbReference type="PROSITE-ProRule" id="PRU00023"/>
    </source>
</evidence>
<feature type="region of interest" description="Disordered" evidence="3">
    <location>
        <begin position="801"/>
        <end position="825"/>
    </location>
</feature>
<dbReference type="PANTHER" id="PTHR24118">
    <property type="entry name" value="POTE ANKYRIN DOMAIN"/>
    <property type="match status" value="1"/>
</dbReference>
<dbReference type="SMART" id="SM00175">
    <property type="entry name" value="RAB"/>
    <property type="match status" value="1"/>
</dbReference>
<keyword evidence="2" id="KW-0175">Coiled coil</keyword>